<dbReference type="NCBIfam" id="NF002837">
    <property type="entry name" value="PRK03059.1"/>
    <property type="match status" value="1"/>
</dbReference>
<protein>
    <recommendedName>
        <fullName evidence="7">Bifunctional uridylyltransferase/uridylyl-removing enzyme</fullName>
        <shortName evidence="7">UTase/UR</shortName>
    </recommendedName>
    <alternativeName>
        <fullName evidence="7">Bifunctional [protein-PII] modification enzyme</fullName>
    </alternativeName>
    <alternativeName>
        <fullName evidence="7">Bifunctional nitrogen sensor protein</fullName>
    </alternativeName>
    <domain>
        <recommendedName>
            <fullName evidence="7">[Protein-PII] uridylyltransferase</fullName>
            <shortName evidence="7">PII uridylyltransferase</shortName>
            <shortName evidence="7">UTase</shortName>
            <ecNumber evidence="7">2.7.7.59</ecNumber>
        </recommendedName>
    </domain>
    <domain>
        <recommendedName>
            <fullName evidence="7">[Protein-PII]-UMP uridylyl-removing enzyme</fullName>
            <shortName evidence="7">UR</shortName>
            <ecNumber evidence="7">3.1.4.-</ecNumber>
        </recommendedName>
    </domain>
</protein>
<evidence type="ECO:0000256" key="5">
    <source>
        <dbReference type="ARBA" id="ARBA00022842"/>
    </source>
</evidence>
<comment type="domain">
    <text evidence="7">Has four distinct domains: an N-terminal nucleotidyltransferase (NT) domain responsible for UTase activity, a central HD domain that encodes UR activity, and two C-terminal ACT domains that seem to have a role in glutamine sensing.</text>
</comment>
<evidence type="ECO:0000256" key="7">
    <source>
        <dbReference type="HAMAP-Rule" id="MF_00277"/>
    </source>
</evidence>
<reference evidence="10 11" key="1">
    <citation type="submission" date="2020-04" db="EMBL/GenBank/DDBJ databases">
        <title>Usitatibacter rugosus gen. nov., sp. nov. and Usitatibacter palustris sp. nov., novel members of Usitatibacteraceae fam. nov. within the order Nitrosomonadales isolated from soil.</title>
        <authorList>
            <person name="Huber K.J."/>
            <person name="Neumann-Schaal M."/>
            <person name="Geppert A."/>
            <person name="Luckner M."/>
            <person name="Wanner G."/>
            <person name="Overmann J."/>
        </authorList>
    </citation>
    <scope>NUCLEOTIDE SEQUENCE [LARGE SCALE GENOMIC DNA]</scope>
    <source>
        <strain evidence="10 11">0125_3</strain>
    </source>
</reference>
<keyword evidence="3" id="KW-0677">Repeat</keyword>
<comment type="cofactor">
    <cofactor evidence="7">
        <name>Mg(2+)</name>
        <dbReference type="ChEBI" id="CHEBI:18420"/>
    </cofactor>
</comment>
<comment type="similarity">
    <text evidence="7">Belongs to the GlnD family.</text>
</comment>
<dbReference type="PIRSF" id="PIRSF006288">
    <property type="entry name" value="PII_uridyltransf"/>
    <property type="match status" value="1"/>
</dbReference>
<evidence type="ECO:0000256" key="3">
    <source>
        <dbReference type="ARBA" id="ARBA00022737"/>
    </source>
</evidence>
<dbReference type="KEGG" id="uru:DSM104443_01028"/>
<dbReference type="PANTHER" id="PTHR47320">
    <property type="entry name" value="BIFUNCTIONAL URIDYLYLTRANSFERASE/URIDYLYL-REMOVING ENZYME"/>
    <property type="match status" value="1"/>
</dbReference>
<dbReference type="GO" id="GO:0008081">
    <property type="term" value="F:phosphoric diester hydrolase activity"/>
    <property type="evidence" value="ECO:0007669"/>
    <property type="project" value="UniProtKB-UniRule"/>
</dbReference>
<dbReference type="GO" id="GO:0008773">
    <property type="term" value="F:[protein-PII] uridylyltransferase activity"/>
    <property type="evidence" value="ECO:0007669"/>
    <property type="project" value="UniProtKB-UniRule"/>
</dbReference>
<evidence type="ECO:0000256" key="6">
    <source>
        <dbReference type="ARBA" id="ARBA00023268"/>
    </source>
</evidence>
<keyword evidence="6 7" id="KW-0511">Multifunctional enzyme</keyword>
<dbReference type="InterPro" id="IPR045865">
    <property type="entry name" value="ACT-like_dom_sf"/>
</dbReference>
<dbReference type="PROSITE" id="PS51671">
    <property type="entry name" value="ACT"/>
    <property type="match status" value="2"/>
</dbReference>
<comment type="function">
    <text evidence="7">Modifies, by uridylylation and deuridylylation, the PII regulatory proteins (GlnB and homologs), in response to the nitrogen status of the cell that GlnD senses through the glutamine level. Under low glutamine levels, catalyzes the conversion of the PII proteins and UTP to PII-UMP and PPi, while under higher glutamine levels, GlnD hydrolyzes PII-UMP to PII and UMP (deuridylylation). Thus, controls uridylylation state and activity of the PII proteins, and plays an important role in the regulation of nitrogen metabolism.</text>
</comment>
<dbReference type="InterPro" id="IPR013546">
    <property type="entry name" value="PII_UdlTrfase/GS_AdlTrfase"/>
</dbReference>
<proteinExistence type="inferred from homology"/>
<dbReference type="SMART" id="SM00471">
    <property type="entry name" value="HDc"/>
    <property type="match status" value="1"/>
</dbReference>
<dbReference type="EMBL" id="CP053069">
    <property type="protein sequence ID" value="QJR09977.1"/>
    <property type="molecule type" value="Genomic_DNA"/>
</dbReference>
<dbReference type="Pfam" id="PF08335">
    <property type="entry name" value="GlnD_UR_UTase"/>
    <property type="match status" value="1"/>
</dbReference>
<dbReference type="PROSITE" id="PS51831">
    <property type="entry name" value="HD"/>
    <property type="match status" value="1"/>
</dbReference>
<comment type="activity regulation">
    <text evidence="7">Uridylyltransferase (UTase) activity is inhibited by glutamine, while glutamine activates uridylyl-removing (UR) activity.</text>
</comment>
<dbReference type="AlphaFoldDB" id="A0A6M4GWI2"/>
<dbReference type="NCBIfam" id="TIGR01693">
    <property type="entry name" value="UTase_glnD"/>
    <property type="match status" value="1"/>
</dbReference>
<evidence type="ECO:0000313" key="11">
    <source>
        <dbReference type="Proteomes" id="UP000501534"/>
    </source>
</evidence>
<dbReference type="InterPro" id="IPR043519">
    <property type="entry name" value="NT_sf"/>
</dbReference>
<dbReference type="SUPFAM" id="SSF81593">
    <property type="entry name" value="Nucleotidyltransferase substrate binding subunit/domain"/>
    <property type="match status" value="1"/>
</dbReference>
<dbReference type="CDD" id="cd04900">
    <property type="entry name" value="ACT_UUR-like_1"/>
    <property type="match status" value="1"/>
</dbReference>
<dbReference type="Gene3D" id="3.30.70.260">
    <property type="match status" value="1"/>
</dbReference>
<keyword evidence="4 7" id="KW-0378">Hydrolase</keyword>
<dbReference type="InterPro" id="IPR002934">
    <property type="entry name" value="Polymerase_NTP_transf_dom"/>
</dbReference>
<dbReference type="CDD" id="cd05401">
    <property type="entry name" value="NT_GlnE_GlnD_like"/>
    <property type="match status" value="1"/>
</dbReference>
<dbReference type="CDD" id="cd04873">
    <property type="entry name" value="ACT_UUR-ACR-like"/>
    <property type="match status" value="1"/>
</dbReference>
<keyword evidence="11" id="KW-1185">Reference proteome</keyword>
<comment type="caution">
    <text evidence="7">Lacks conserved residue(s) required for the propagation of feature annotation.</text>
</comment>
<dbReference type="Gene3D" id="1.10.3090.10">
    <property type="entry name" value="cca-adding enzyme, domain 2"/>
    <property type="match status" value="1"/>
</dbReference>
<feature type="domain" description="ACT" evidence="8">
    <location>
        <begin position="633"/>
        <end position="719"/>
    </location>
</feature>
<dbReference type="EC" id="3.1.4.-" evidence="7"/>
<comment type="catalytic activity">
    <reaction evidence="7">
        <text>[protein-PII]-L-tyrosine + UTP = [protein-PII]-uridylyl-L-tyrosine + diphosphate</text>
        <dbReference type="Rhea" id="RHEA:13673"/>
        <dbReference type="Rhea" id="RHEA-COMP:12147"/>
        <dbReference type="Rhea" id="RHEA-COMP:12148"/>
        <dbReference type="ChEBI" id="CHEBI:33019"/>
        <dbReference type="ChEBI" id="CHEBI:46398"/>
        <dbReference type="ChEBI" id="CHEBI:46858"/>
        <dbReference type="ChEBI" id="CHEBI:90602"/>
        <dbReference type="EC" id="2.7.7.59"/>
    </reaction>
</comment>
<keyword evidence="5 7" id="KW-0460">Magnesium</keyword>
<evidence type="ECO:0000259" key="8">
    <source>
        <dbReference type="PROSITE" id="PS51671"/>
    </source>
</evidence>
<dbReference type="PANTHER" id="PTHR47320:SF1">
    <property type="entry name" value="BIFUNCTIONAL URIDYLYLTRANSFERASE_URIDYLYL-REMOVING ENZYME"/>
    <property type="match status" value="1"/>
</dbReference>
<accession>A0A6M4GWI2</accession>
<comment type="catalytic activity">
    <reaction evidence="7">
        <text>[protein-PII]-uridylyl-L-tyrosine + H2O = [protein-PII]-L-tyrosine + UMP + H(+)</text>
        <dbReference type="Rhea" id="RHEA:48600"/>
        <dbReference type="Rhea" id="RHEA-COMP:12147"/>
        <dbReference type="Rhea" id="RHEA-COMP:12148"/>
        <dbReference type="ChEBI" id="CHEBI:15377"/>
        <dbReference type="ChEBI" id="CHEBI:15378"/>
        <dbReference type="ChEBI" id="CHEBI:46858"/>
        <dbReference type="ChEBI" id="CHEBI:57865"/>
        <dbReference type="ChEBI" id="CHEBI:90602"/>
    </reaction>
</comment>
<name>A0A6M4GWI2_9PROT</name>
<evidence type="ECO:0000256" key="1">
    <source>
        <dbReference type="ARBA" id="ARBA00022679"/>
    </source>
</evidence>
<dbReference type="CDD" id="cd00077">
    <property type="entry name" value="HDc"/>
    <property type="match status" value="1"/>
</dbReference>
<dbReference type="EC" id="2.7.7.59" evidence="7"/>
<gene>
    <name evidence="7 10" type="primary">glnD</name>
    <name evidence="10" type="ORF">DSM104443_01028</name>
</gene>
<feature type="region of interest" description="Uridylyltransferase" evidence="7">
    <location>
        <begin position="1"/>
        <end position="276"/>
    </location>
</feature>
<dbReference type="InterPro" id="IPR003607">
    <property type="entry name" value="HD/PDEase_dom"/>
</dbReference>
<dbReference type="GO" id="GO:0006808">
    <property type="term" value="P:regulation of nitrogen utilization"/>
    <property type="evidence" value="ECO:0007669"/>
    <property type="project" value="UniProtKB-UniRule"/>
</dbReference>
<dbReference type="InterPro" id="IPR010043">
    <property type="entry name" value="UTase/UR"/>
</dbReference>
<sequence>MDELLRSLWAEVISDPSIALVAVGGYGRGLLFPHSDVDVLVLLPDGQKPSEGVERFVGLLWDCGIEPGHSVRTVAECLEEAAKDVTVDTSLLESRFVAGNTALVDELNARLGKQRKVRDFFVAKIDEQTRRYERFQDAAYNLEPNIKESPGGLRDLHVVIWLARAAGLGRSWKDLADQGLITPHEAGAIAKNERVLEDLRIRLHYMAGRREDRLVFDHQIEIARQLKLPNTKELAASDLLMRHYYLAAKAIWRFNTIMLANLVARVRPEAERTTRILDDDFAVVDRLLDIRDETLFEREPGKMLDAFLRLQQNPDIVTLSATTLRALSRALPLVNGAFREDPANRVRFMKIMQSERLTWTLRRMSRYGLLGRYIPAFGRIVGQMQHDLFHVYTVDEHILMVIRNLRRFRIPRFDHEYPLLSQLMQEFDKPELLYMAALFHDIAKGRGGDHSELGKKDAIRFCREHGLSKADAELVAWLVEQHLVMSSTAQKQDLSDPEVISQFATLAKDERWLTALYILTVADIRGTSPAVWNAWKGKLLEDLFRVTRRVLRGEADFARSWVEGKKEEALRVFRQYVPEPGRHEALWNNLDDPYFQRFEANEIGWHTRTLWARVTPDAPIVRARLSPIGEGLQVMVYAPDQPGLFARITAFFERAQFDVVAAKIYTTRHGFALDNFQLLSRARSGEHYRELIRTVETGLAERIALGGPVDAARAGRVSRWVKHFPFEPRVEIRPDRRPGRWLVMVSCADRPGLLSAVARVMLDQGLNLVDARVTTLGARAEDAFVVNGPAMEEEASRAQVATALRAVLSD</sequence>
<evidence type="ECO:0000256" key="2">
    <source>
        <dbReference type="ARBA" id="ARBA00022695"/>
    </source>
</evidence>
<dbReference type="SUPFAM" id="SSF81891">
    <property type="entry name" value="Poly A polymerase C-terminal region-like"/>
    <property type="match status" value="1"/>
</dbReference>
<dbReference type="Pfam" id="PF01966">
    <property type="entry name" value="HD"/>
    <property type="match status" value="1"/>
</dbReference>
<feature type="domain" description="HD" evidence="9">
    <location>
        <begin position="394"/>
        <end position="516"/>
    </location>
</feature>
<dbReference type="InterPro" id="IPR006674">
    <property type="entry name" value="HD_domain"/>
</dbReference>
<keyword evidence="1 7" id="KW-0808">Transferase</keyword>
<evidence type="ECO:0000256" key="4">
    <source>
        <dbReference type="ARBA" id="ARBA00022801"/>
    </source>
</evidence>
<dbReference type="InterPro" id="IPR002912">
    <property type="entry name" value="ACT_dom"/>
</dbReference>
<dbReference type="SUPFAM" id="SSF55021">
    <property type="entry name" value="ACT-like"/>
    <property type="match status" value="2"/>
</dbReference>
<dbReference type="SUPFAM" id="SSF81301">
    <property type="entry name" value="Nucleotidyltransferase"/>
    <property type="match status" value="1"/>
</dbReference>
<organism evidence="10 11">
    <name type="scientific">Usitatibacter rugosus</name>
    <dbReference type="NCBI Taxonomy" id="2732067"/>
    <lineage>
        <taxon>Bacteria</taxon>
        <taxon>Pseudomonadati</taxon>
        <taxon>Pseudomonadota</taxon>
        <taxon>Betaproteobacteria</taxon>
        <taxon>Nitrosomonadales</taxon>
        <taxon>Usitatibacteraceae</taxon>
        <taxon>Usitatibacter</taxon>
    </lineage>
</organism>
<evidence type="ECO:0000313" key="10">
    <source>
        <dbReference type="EMBL" id="QJR09977.1"/>
    </source>
</evidence>
<dbReference type="Pfam" id="PF01909">
    <property type="entry name" value="NTP_transf_2"/>
    <property type="match status" value="1"/>
</dbReference>
<feature type="domain" description="ACT" evidence="8">
    <location>
        <begin position="742"/>
        <end position="810"/>
    </location>
</feature>
<dbReference type="Pfam" id="PF01842">
    <property type="entry name" value="ACT"/>
    <property type="match status" value="1"/>
</dbReference>
<keyword evidence="2 7" id="KW-0548">Nucleotidyltransferase</keyword>
<evidence type="ECO:0000259" key="9">
    <source>
        <dbReference type="PROSITE" id="PS51831"/>
    </source>
</evidence>
<dbReference type="Proteomes" id="UP000501534">
    <property type="component" value="Chromosome"/>
</dbReference>
<dbReference type="HAMAP" id="MF_00277">
    <property type="entry name" value="PII_uridylyl_transf"/>
    <property type="match status" value="1"/>
</dbReference>